<dbReference type="Gene3D" id="3.40.50.150">
    <property type="entry name" value="Vaccinia Virus protein VP39"/>
    <property type="match status" value="1"/>
</dbReference>
<dbReference type="AlphaFoldDB" id="A0A2A9HJ19"/>
<dbReference type="Proteomes" id="UP000223071">
    <property type="component" value="Unassembled WGS sequence"/>
</dbReference>
<dbReference type="RefSeq" id="WP_098504342.1">
    <property type="nucleotide sequence ID" value="NZ_PDJQ01000001.1"/>
</dbReference>
<dbReference type="InterPro" id="IPR029063">
    <property type="entry name" value="SAM-dependent_MTases_sf"/>
</dbReference>
<feature type="domain" description="Methyltransferase" evidence="1">
    <location>
        <begin position="41"/>
        <end position="133"/>
    </location>
</feature>
<dbReference type="SUPFAM" id="SSF53335">
    <property type="entry name" value="S-adenosyl-L-methionine-dependent methyltransferases"/>
    <property type="match status" value="1"/>
</dbReference>
<protein>
    <submittedName>
        <fullName evidence="2">Methyltransferase family protein</fullName>
    </submittedName>
</protein>
<dbReference type="GO" id="GO:0032259">
    <property type="term" value="P:methylation"/>
    <property type="evidence" value="ECO:0007669"/>
    <property type="project" value="UniProtKB-KW"/>
</dbReference>
<evidence type="ECO:0000313" key="2">
    <source>
        <dbReference type="EMBL" id="PFG74996.1"/>
    </source>
</evidence>
<sequence>MADQSILQPGNLLMVQERERYLARLFVRVGWTSLAELRAFEAGCSTGYNLRQLVQWGAKPQNVAGQDIDPAAVTYCRSRASDIRVHEGSAERIPEPDRAFDLALAFTLFSSVADEDVAQRIAAELVRITRPGGLIVVYDMRRRNPANPNVHPVLEDDIRRWFPRCPMRVKTLTLAPPIARRVGRFAPWLYGPLAAIPPFRTHAMYVLRRPGQVDVFPAARGTES</sequence>
<reference evidence="2 3" key="1">
    <citation type="submission" date="2017-09" db="EMBL/GenBank/DDBJ databases">
        <title>Sequencing the genomes of two abundant thermophiles in Great Basin hot springs: Thermocrinis jamiesonii and novel Chloroflexi Thermoflexus hugenholtzii.</title>
        <authorList>
            <person name="Hedlund B."/>
        </authorList>
    </citation>
    <scope>NUCLEOTIDE SEQUENCE [LARGE SCALE GENOMIC DNA]</scope>
    <source>
        <strain evidence="2 3">G233</strain>
    </source>
</reference>
<organism evidence="2 3">
    <name type="scientific">Tepidiforma thermophila (strain KCTC 52669 / CGMCC 1.13589 / G233)</name>
    <dbReference type="NCBI Taxonomy" id="2761530"/>
    <lineage>
        <taxon>Bacteria</taxon>
        <taxon>Bacillati</taxon>
        <taxon>Chloroflexota</taxon>
        <taxon>Tepidiformia</taxon>
        <taxon>Tepidiformales</taxon>
        <taxon>Tepidiformaceae</taxon>
        <taxon>Tepidiforma</taxon>
    </lineage>
</organism>
<evidence type="ECO:0000313" key="3">
    <source>
        <dbReference type="Proteomes" id="UP000223071"/>
    </source>
</evidence>
<dbReference type="InterPro" id="IPR041698">
    <property type="entry name" value="Methyltransf_25"/>
</dbReference>
<keyword evidence="2" id="KW-0808">Transferase</keyword>
<dbReference type="Pfam" id="PF13649">
    <property type="entry name" value="Methyltransf_25"/>
    <property type="match status" value="1"/>
</dbReference>
<proteinExistence type="predicted"/>
<accession>A0A2A9HJ19</accession>
<gene>
    <name evidence="2" type="ORF">A9A59_2253</name>
</gene>
<dbReference type="GO" id="GO:0008168">
    <property type="term" value="F:methyltransferase activity"/>
    <property type="evidence" value="ECO:0007669"/>
    <property type="project" value="UniProtKB-KW"/>
</dbReference>
<dbReference type="EMBL" id="PDJQ01000001">
    <property type="protein sequence ID" value="PFG74996.1"/>
    <property type="molecule type" value="Genomic_DNA"/>
</dbReference>
<dbReference type="PANTHER" id="PTHR43464">
    <property type="entry name" value="METHYLTRANSFERASE"/>
    <property type="match status" value="1"/>
</dbReference>
<comment type="caution">
    <text evidence="2">The sequence shown here is derived from an EMBL/GenBank/DDBJ whole genome shotgun (WGS) entry which is preliminary data.</text>
</comment>
<dbReference type="CDD" id="cd02440">
    <property type="entry name" value="AdoMet_MTases"/>
    <property type="match status" value="1"/>
</dbReference>
<evidence type="ECO:0000259" key="1">
    <source>
        <dbReference type="Pfam" id="PF13649"/>
    </source>
</evidence>
<keyword evidence="3" id="KW-1185">Reference proteome</keyword>
<keyword evidence="2" id="KW-0489">Methyltransferase</keyword>
<dbReference type="PANTHER" id="PTHR43464:SF83">
    <property type="entry name" value="MALONYL-[ACYL-CARRIER PROTEIN] O-METHYLTRANSFERASE"/>
    <property type="match status" value="1"/>
</dbReference>
<name>A0A2A9HJ19_TEPT2</name>